<protein>
    <submittedName>
        <fullName evidence="3">PNP_UDP_1 domain-containing protein</fullName>
    </submittedName>
</protein>
<name>A0A0N4WVG9_HAEPC</name>
<gene>
    <name evidence="1" type="ORF">HPLM_LOCUS15688</name>
</gene>
<accession>A0A0N4WVG9</accession>
<dbReference type="Proteomes" id="UP000268014">
    <property type="component" value="Unassembled WGS sequence"/>
</dbReference>
<evidence type="ECO:0000313" key="2">
    <source>
        <dbReference type="Proteomes" id="UP000268014"/>
    </source>
</evidence>
<evidence type="ECO:0000313" key="3">
    <source>
        <dbReference type="WBParaSite" id="HPLM_0001569601-mRNA-1"/>
    </source>
</evidence>
<reference evidence="1 2" key="2">
    <citation type="submission" date="2018-11" db="EMBL/GenBank/DDBJ databases">
        <authorList>
            <consortium name="Pathogen Informatics"/>
        </authorList>
    </citation>
    <scope>NUCLEOTIDE SEQUENCE [LARGE SCALE GENOMIC DNA]</scope>
    <source>
        <strain evidence="1 2">MHpl1</strain>
    </source>
</reference>
<dbReference type="WBParaSite" id="HPLM_0001569601-mRNA-1">
    <property type="protein sequence ID" value="HPLM_0001569601-mRNA-1"/>
    <property type="gene ID" value="HPLM_0001569601"/>
</dbReference>
<reference evidence="3" key="1">
    <citation type="submission" date="2017-02" db="UniProtKB">
        <authorList>
            <consortium name="WormBaseParasite"/>
        </authorList>
    </citation>
    <scope>IDENTIFICATION</scope>
</reference>
<sequence length="85" mass="9543">MFSMEDMFKFQSGHIFLTTTGEEANKGHIVSRCYFRSSVMVEAGICAIRAISPISVKKSMKFDISLRKYSEKFGNIRALALEALA</sequence>
<dbReference type="AlphaFoldDB" id="A0A0N4WVG9"/>
<dbReference type="EMBL" id="UZAF01019084">
    <property type="protein sequence ID" value="VDO57496.1"/>
    <property type="molecule type" value="Genomic_DNA"/>
</dbReference>
<organism evidence="3">
    <name type="scientific">Haemonchus placei</name>
    <name type="common">Barber's pole worm</name>
    <dbReference type="NCBI Taxonomy" id="6290"/>
    <lineage>
        <taxon>Eukaryota</taxon>
        <taxon>Metazoa</taxon>
        <taxon>Ecdysozoa</taxon>
        <taxon>Nematoda</taxon>
        <taxon>Chromadorea</taxon>
        <taxon>Rhabditida</taxon>
        <taxon>Rhabditina</taxon>
        <taxon>Rhabditomorpha</taxon>
        <taxon>Strongyloidea</taxon>
        <taxon>Trichostrongylidae</taxon>
        <taxon>Haemonchus</taxon>
    </lineage>
</organism>
<keyword evidence="2" id="KW-1185">Reference proteome</keyword>
<proteinExistence type="predicted"/>
<evidence type="ECO:0000313" key="1">
    <source>
        <dbReference type="EMBL" id="VDO57496.1"/>
    </source>
</evidence>